<protein>
    <submittedName>
        <fullName evidence="1">SIR2 family protein</fullName>
    </submittedName>
</protein>
<name>A0ABW2IJ73_9PROT</name>
<dbReference type="EMBL" id="JBHTBR010000002">
    <property type="protein sequence ID" value="MFC7291186.1"/>
    <property type="molecule type" value="Genomic_DNA"/>
</dbReference>
<dbReference type="Proteomes" id="UP001596492">
    <property type="component" value="Unassembled WGS sequence"/>
</dbReference>
<dbReference type="SUPFAM" id="SSF52467">
    <property type="entry name" value="DHS-like NAD/FAD-binding domain"/>
    <property type="match status" value="1"/>
</dbReference>
<dbReference type="Pfam" id="PF13289">
    <property type="entry name" value="SIR2_2"/>
    <property type="match status" value="1"/>
</dbReference>
<keyword evidence="2" id="KW-1185">Reference proteome</keyword>
<evidence type="ECO:0000313" key="1">
    <source>
        <dbReference type="EMBL" id="MFC7291186.1"/>
    </source>
</evidence>
<evidence type="ECO:0000313" key="2">
    <source>
        <dbReference type="Proteomes" id="UP001596492"/>
    </source>
</evidence>
<sequence length="338" mass="38097">MGIEDYVASTKFGIDNLSFLFGAGTSFEAGYPLISGLTVSVLGGLSPDENNNLSEVFTALKIDVNTLNIEEISDCVLKHYIESQDIRFFYLMDRIRSLISEVILDVSNPNLSNHISFFNSLKRRAFNRSTVVWIFTTNYDLLFEEAAALSGVNLINGFTGVSTRFYSEDEFHAVRGTRSGSRFVETPALTVRLVKLHGSVSWYKNETNVFECHPQQIPHDKPRCMVLPRRKKVIETLDTPYQRLFRISSEFLGSQCVNLIASGFSFCDDHINDTLITSKINNGKIILANFCEVEPPELTDLRSRPNVSHITKDKLINGGIETAGATDFWKFSEFVKLF</sequence>
<organism evidence="1 2">
    <name type="scientific">Hirschia litorea</name>
    <dbReference type="NCBI Taxonomy" id="1199156"/>
    <lineage>
        <taxon>Bacteria</taxon>
        <taxon>Pseudomonadati</taxon>
        <taxon>Pseudomonadota</taxon>
        <taxon>Alphaproteobacteria</taxon>
        <taxon>Hyphomonadales</taxon>
        <taxon>Hyphomonadaceae</taxon>
        <taxon>Hirschia</taxon>
    </lineage>
</organism>
<dbReference type="RefSeq" id="WP_382166379.1">
    <property type="nucleotide sequence ID" value="NZ_JBHTBR010000002.1"/>
</dbReference>
<accession>A0ABW2IJ73</accession>
<reference evidence="2" key="1">
    <citation type="journal article" date="2019" name="Int. J. Syst. Evol. Microbiol.">
        <title>The Global Catalogue of Microorganisms (GCM) 10K type strain sequencing project: providing services to taxonomists for standard genome sequencing and annotation.</title>
        <authorList>
            <consortium name="The Broad Institute Genomics Platform"/>
            <consortium name="The Broad Institute Genome Sequencing Center for Infectious Disease"/>
            <person name="Wu L."/>
            <person name="Ma J."/>
        </authorList>
    </citation>
    <scope>NUCLEOTIDE SEQUENCE [LARGE SCALE GENOMIC DNA]</scope>
    <source>
        <strain evidence="2">CCUG 51308</strain>
    </source>
</reference>
<gene>
    <name evidence="1" type="ORF">ACFQS8_06125</name>
</gene>
<comment type="caution">
    <text evidence="1">The sequence shown here is derived from an EMBL/GenBank/DDBJ whole genome shotgun (WGS) entry which is preliminary data.</text>
</comment>
<proteinExistence type="predicted"/>
<dbReference type="InterPro" id="IPR029035">
    <property type="entry name" value="DHS-like_NAD/FAD-binding_dom"/>
</dbReference>